<accession>A0AAQ3MS31</accession>
<dbReference type="InterPro" id="IPR055508">
    <property type="entry name" value="DUF7081"/>
</dbReference>
<dbReference type="Proteomes" id="UP001374535">
    <property type="component" value="Chromosome 9"/>
</dbReference>
<evidence type="ECO:0000313" key="3">
    <source>
        <dbReference type="EMBL" id="WVY95985.1"/>
    </source>
</evidence>
<evidence type="ECO:0000313" key="4">
    <source>
        <dbReference type="Proteomes" id="UP001374535"/>
    </source>
</evidence>
<dbReference type="Pfam" id="PF23299">
    <property type="entry name" value="DUF7081"/>
    <property type="match status" value="1"/>
</dbReference>
<name>A0AAQ3MS31_VIGMU</name>
<evidence type="ECO:0000259" key="2">
    <source>
        <dbReference type="Pfam" id="PF23299"/>
    </source>
</evidence>
<reference evidence="3 4" key="1">
    <citation type="journal article" date="2023" name="Life. Sci Alliance">
        <title>Evolutionary insights into 3D genome organization and epigenetic landscape of Vigna mungo.</title>
        <authorList>
            <person name="Junaid A."/>
            <person name="Singh B."/>
            <person name="Bhatia S."/>
        </authorList>
    </citation>
    <scope>NUCLEOTIDE SEQUENCE [LARGE SCALE GENOMIC DNA]</scope>
    <source>
        <strain evidence="3">Urdbean</strain>
    </source>
</reference>
<feature type="region of interest" description="Disordered" evidence="1">
    <location>
        <begin position="1"/>
        <end position="41"/>
    </location>
</feature>
<dbReference type="PANTHER" id="PTHR33345:SF4">
    <property type="entry name" value="MBD DOMAIN-CONTAINING PROTEIN"/>
    <property type="match status" value="1"/>
</dbReference>
<feature type="domain" description="DUF7081" evidence="2">
    <location>
        <begin position="27"/>
        <end position="110"/>
    </location>
</feature>
<evidence type="ECO:0000256" key="1">
    <source>
        <dbReference type="SAM" id="MobiDB-lite"/>
    </source>
</evidence>
<organism evidence="3 4">
    <name type="scientific">Vigna mungo</name>
    <name type="common">Black gram</name>
    <name type="synonym">Phaseolus mungo</name>
    <dbReference type="NCBI Taxonomy" id="3915"/>
    <lineage>
        <taxon>Eukaryota</taxon>
        <taxon>Viridiplantae</taxon>
        <taxon>Streptophyta</taxon>
        <taxon>Embryophyta</taxon>
        <taxon>Tracheophyta</taxon>
        <taxon>Spermatophyta</taxon>
        <taxon>Magnoliopsida</taxon>
        <taxon>eudicotyledons</taxon>
        <taxon>Gunneridae</taxon>
        <taxon>Pentapetalae</taxon>
        <taxon>rosids</taxon>
        <taxon>fabids</taxon>
        <taxon>Fabales</taxon>
        <taxon>Fabaceae</taxon>
        <taxon>Papilionoideae</taxon>
        <taxon>50 kb inversion clade</taxon>
        <taxon>NPAAA clade</taxon>
        <taxon>indigoferoid/millettioid clade</taxon>
        <taxon>Phaseoleae</taxon>
        <taxon>Vigna</taxon>
    </lineage>
</organism>
<proteinExistence type="predicted"/>
<protein>
    <recommendedName>
        <fullName evidence="2">DUF7081 domain-containing protein</fullName>
    </recommendedName>
</protein>
<sequence length="118" mass="13218">MKKNDSAIGNNPYKDVTNDKTSALQRVPSKSSGEGLPYAPEGWPNAGDVWERGSKDFHLEILPTDSLSPRHDSRILEFSSRKGVIKYLESKFPNMSPKDFFAMFTWLIPSAEQTPTQG</sequence>
<feature type="compositionally biased region" description="Polar residues" evidence="1">
    <location>
        <begin position="19"/>
        <end position="32"/>
    </location>
</feature>
<dbReference type="PANTHER" id="PTHR33345">
    <property type="entry name" value="ADAPTER PROTEIN, PUTATIVE-RELATED"/>
    <property type="match status" value="1"/>
</dbReference>
<dbReference type="EMBL" id="CP144692">
    <property type="protein sequence ID" value="WVY95985.1"/>
    <property type="molecule type" value="Genomic_DNA"/>
</dbReference>
<keyword evidence="4" id="KW-1185">Reference proteome</keyword>
<dbReference type="AlphaFoldDB" id="A0AAQ3MS31"/>
<gene>
    <name evidence="3" type="ORF">V8G54_028136</name>
</gene>